<evidence type="ECO:0000313" key="2">
    <source>
        <dbReference type="Proteomes" id="UP000256971"/>
    </source>
</evidence>
<proteinExistence type="predicted"/>
<keyword evidence="2" id="KW-1185">Reference proteome</keyword>
<protein>
    <recommendedName>
        <fullName evidence="3">Lysozyme inhibitor LprI N-terminal domain-containing protein</fullName>
    </recommendedName>
</protein>
<evidence type="ECO:0000313" key="1">
    <source>
        <dbReference type="EMBL" id="AXO16395.1"/>
    </source>
</evidence>
<dbReference type="EMBL" id="CP031555">
    <property type="protein sequence ID" value="AXO16395.1"/>
    <property type="molecule type" value="Genomic_DNA"/>
</dbReference>
<accession>A0ABN5NKB9</accession>
<organism evidence="1 2">
    <name type="scientific">Thalassospira indica</name>
    <dbReference type="NCBI Taxonomy" id="1891279"/>
    <lineage>
        <taxon>Bacteria</taxon>
        <taxon>Pseudomonadati</taxon>
        <taxon>Pseudomonadota</taxon>
        <taxon>Alphaproteobacteria</taxon>
        <taxon>Rhodospirillales</taxon>
        <taxon>Thalassospiraceae</taxon>
        <taxon>Thalassospira</taxon>
    </lineage>
</organism>
<dbReference type="Proteomes" id="UP000256971">
    <property type="component" value="Chromosome"/>
</dbReference>
<name>A0ABN5NKB9_9PROT</name>
<sequence>MTGTIRAEIDMQLNIPMLSILAVGCCTFISASSYATSAKSDGAPVPRTYCALASDPAQEEIQHLCSSVPPADDHSWVLPVSIETGTRWIELHLRESFAFERLEIDLGCSIFKTPNTSQEVDFTAALENGITLTGKLDFAPDIQTIYLPGWSQSRSIRFEFSTQQPEICLSSLRAIAIDAAAIDDIPYLECWSAGGLLNESCHAAEILRLQNEKDAYLKDASQTIRQIFDDWQSIADDYCRQLDSGLQHECKRERLLDMLWAARTHISNTRISKTQPALEANQD</sequence>
<dbReference type="PROSITE" id="PS51257">
    <property type="entry name" value="PROKAR_LIPOPROTEIN"/>
    <property type="match status" value="1"/>
</dbReference>
<evidence type="ECO:0008006" key="3">
    <source>
        <dbReference type="Google" id="ProtNLM"/>
    </source>
</evidence>
<gene>
    <name evidence="1" type="ORF">DY252_20765</name>
</gene>
<reference evidence="1 2" key="1">
    <citation type="submission" date="2018-08" db="EMBL/GenBank/DDBJ databases">
        <title>Complete genome sequence of type strain Thalassospira indica MCCC 1A01103T, isolated from isolated from deep seawater of the Indian Ocean.</title>
        <authorList>
            <person name="Liu Y."/>
        </authorList>
    </citation>
    <scope>NUCLEOTIDE SEQUENCE [LARGE SCALE GENOMIC DNA]</scope>
    <source>
        <strain evidence="1 2">PB8BT</strain>
    </source>
</reference>